<comment type="caution">
    <text evidence="1">The sequence shown here is derived from an EMBL/GenBank/DDBJ whole genome shotgun (WGS) entry which is preliminary data.</text>
</comment>
<dbReference type="Proteomes" id="UP001382455">
    <property type="component" value="Unassembled WGS sequence"/>
</dbReference>
<evidence type="ECO:0000313" key="2">
    <source>
        <dbReference type="Proteomes" id="UP001382455"/>
    </source>
</evidence>
<proteinExistence type="predicted"/>
<gene>
    <name evidence="1" type="ORF">WAE96_06335</name>
</gene>
<name>A0ABU8EQS5_9GAMM</name>
<keyword evidence="2" id="KW-1185">Reference proteome</keyword>
<evidence type="ECO:0000313" key="1">
    <source>
        <dbReference type="EMBL" id="MEI4549316.1"/>
    </source>
</evidence>
<accession>A0ABU8EQS5</accession>
<dbReference type="InterPro" id="IPR021378">
    <property type="entry name" value="DUF3010"/>
</dbReference>
<sequence>MRTCGVEIKGSEALICVLAKDNDVFDIRDVRQTRFVLPKSDDAEEIRKFQFDFAKLMQDYQVDSIAIKERQQKGKFAGSPQGFKIEAALQLIDNMRVVLLNSTAMKEQLKKNPLPIDFEDTGLKKFQETAFVTAYIDLTHRTYNKA</sequence>
<protein>
    <submittedName>
        <fullName evidence="1">DUF3010 family protein</fullName>
    </submittedName>
</protein>
<reference evidence="1 2" key="1">
    <citation type="submission" date="2023-12" db="EMBL/GenBank/DDBJ databases">
        <title>Friends and Foes: Symbiotic and Algicidal bacterial influence on Karenia brevis blooms.</title>
        <authorList>
            <person name="Fei C."/>
            <person name="Mohamed A.R."/>
            <person name="Booker A."/>
            <person name="Arshad M."/>
            <person name="Klass S."/>
            <person name="Ahn S."/>
            <person name="Gilbert P.M."/>
            <person name="Heil C.A."/>
            <person name="Martinez J.M."/>
            <person name="Amin S.A."/>
        </authorList>
    </citation>
    <scope>NUCLEOTIDE SEQUENCE [LARGE SCALE GENOMIC DNA]</scope>
    <source>
        <strain evidence="1 2">CE15</strain>
    </source>
</reference>
<dbReference type="RefSeq" id="WP_336434911.1">
    <property type="nucleotide sequence ID" value="NZ_JBAWKS010000001.1"/>
</dbReference>
<dbReference type="Pfam" id="PF11215">
    <property type="entry name" value="DUF3010"/>
    <property type="match status" value="1"/>
</dbReference>
<dbReference type="EMBL" id="JBAWKS010000001">
    <property type="protein sequence ID" value="MEI4549316.1"/>
    <property type="molecule type" value="Genomic_DNA"/>
</dbReference>
<organism evidence="1 2">
    <name type="scientific">Pseudoalteromonas spongiae</name>
    <dbReference type="NCBI Taxonomy" id="298657"/>
    <lineage>
        <taxon>Bacteria</taxon>
        <taxon>Pseudomonadati</taxon>
        <taxon>Pseudomonadota</taxon>
        <taxon>Gammaproteobacteria</taxon>
        <taxon>Alteromonadales</taxon>
        <taxon>Pseudoalteromonadaceae</taxon>
        <taxon>Pseudoalteromonas</taxon>
    </lineage>
</organism>